<dbReference type="FunFam" id="3.90.230.10:FF:000007">
    <property type="entry name" value="Xaa-Pro aminopeptidase P"/>
    <property type="match status" value="1"/>
</dbReference>
<dbReference type="SUPFAM" id="SSF53092">
    <property type="entry name" value="Creatinase/prolidase N-terminal domain"/>
    <property type="match status" value="1"/>
</dbReference>
<dbReference type="CDD" id="cd01085">
    <property type="entry name" value="APP"/>
    <property type="match status" value="1"/>
</dbReference>
<comment type="cofactor">
    <cofactor evidence="2">
        <name>Mn(2+)</name>
        <dbReference type="ChEBI" id="CHEBI:29035"/>
    </cofactor>
</comment>
<sequence>MRSIYTCLLSSSLKSLAVRTSEHLKCPQTKPLTLLRQSFIFAGPRRTYASVSVQAPEDMAVDTSARLSALRALMKERKVDVYVVPSEDSHASEYIAACDARREFISGFSGSYGTAVVTLDKASLATDGRYFLQASKQLDQNWELLKTGQKDVPTWQEWTADQSTDGKTVGVDPSLISSSTAEKLAEKIKEGGGAGLEAVKENLIDLVWGEERPARPTEPVVLHLQQYAGKDTSEKLAELRKELEKKKSKGFVVSMLDEIAWLFNLRGNDIPYNPVFFSYAIVTPDKATLYVDSSKLSDESKSYLSSNSVMVRPYDAFFEDIKSLVASMQPRSEEAATPVKFLIPTTASWALKLAIGEKNCEEIRSPIGDAKAVKNETELEGMRQCHIRDGAALIEYFAWLEDQLVNKGAKLDEVEAADQLEAFRKKQKDFVGLSFDTISSTGPNGAIIHYKPERGNCSTIDPNAIYLCDSGAQYLDGTTDTTRTLHFGTPTAEEKKNYTLVLKGNIALDTAVFAKGTTGFALDVLARQFLWKEGLDYRHGTGHGVGSYLNVHEGPIGIGTSKRYVDVALAVGNVISNEPGFYEEGAYGIRIENIIMVKEVKTRHVFGDKPYLGFEHVTMVPYCRSLIDVELLTTEEKKWLNDYHREIFEKTKGYFENDELTLAWLKRETAPF</sequence>
<evidence type="ECO:0000313" key="19">
    <source>
        <dbReference type="EMBL" id="RKU42850.1"/>
    </source>
</evidence>
<name>A0A420Y520_9PEZI</name>
<evidence type="ECO:0000256" key="9">
    <source>
        <dbReference type="ARBA" id="ARBA00022723"/>
    </source>
</evidence>
<dbReference type="InterPro" id="IPR032416">
    <property type="entry name" value="Peptidase_M24_C"/>
</dbReference>
<evidence type="ECO:0000256" key="8">
    <source>
        <dbReference type="ARBA" id="ARBA00022670"/>
    </source>
</evidence>
<keyword evidence="8" id="KW-0645">Protease</keyword>
<dbReference type="Pfam" id="PF16189">
    <property type="entry name" value="Creatinase_N_2"/>
    <property type="match status" value="1"/>
</dbReference>
<evidence type="ECO:0000256" key="12">
    <source>
        <dbReference type="ARBA" id="ARBA00023211"/>
    </source>
</evidence>
<accession>A0A420Y520</accession>
<dbReference type="Gene3D" id="3.40.350.10">
    <property type="entry name" value="Creatinase/prolidase N-terminal domain"/>
    <property type="match status" value="2"/>
</dbReference>
<keyword evidence="20" id="KW-1185">Reference proteome</keyword>
<evidence type="ECO:0000256" key="7">
    <source>
        <dbReference type="ARBA" id="ARBA00022438"/>
    </source>
</evidence>
<feature type="domain" description="Peptidase M24" evidence="16">
    <location>
        <begin position="380"/>
        <end position="599"/>
    </location>
</feature>
<dbReference type="InterPro" id="IPR001131">
    <property type="entry name" value="Peptidase_M24B_aminopep-P_CS"/>
</dbReference>
<dbReference type="Pfam" id="PF01321">
    <property type="entry name" value="Creatinase_N"/>
    <property type="match status" value="1"/>
</dbReference>
<proteinExistence type="inferred from homology"/>
<evidence type="ECO:0000259" key="18">
    <source>
        <dbReference type="Pfam" id="PF16188"/>
    </source>
</evidence>
<evidence type="ECO:0000259" key="16">
    <source>
        <dbReference type="Pfam" id="PF00557"/>
    </source>
</evidence>
<dbReference type="InterPro" id="IPR029149">
    <property type="entry name" value="Creatin/AminoP/Spt16_N"/>
</dbReference>
<dbReference type="Gene3D" id="3.90.230.10">
    <property type="entry name" value="Creatinase/methionine aminopeptidase superfamily"/>
    <property type="match status" value="1"/>
</dbReference>
<keyword evidence="12" id="KW-0464">Manganese</keyword>
<comment type="caution">
    <text evidence="19">The sequence shown here is derived from an EMBL/GenBank/DDBJ whole genome shotgun (WGS) entry which is preliminary data.</text>
</comment>
<feature type="domain" description="Peptidase M24 C-terminal" evidence="18">
    <location>
        <begin position="610"/>
        <end position="672"/>
    </location>
</feature>
<dbReference type="FunFam" id="3.40.350.10:FF:000003">
    <property type="entry name" value="Xaa-pro aminopeptidase P"/>
    <property type="match status" value="1"/>
</dbReference>
<dbReference type="Proteomes" id="UP000275385">
    <property type="component" value="Unassembled WGS sequence"/>
</dbReference>
<dbReference type="GO" id="GO:0046872">
    <property type="term" value="F:metal ion binding"/>
    <property type="evidence" value="ECO:0007669"/>
    <property type="project" value="UniProtKB-KW"/>
</dbReference>
<dbReference type="EMBL" id="QVQW01000050">
    <property type="protein sequence ID" value="RKU42850.1"/>
    <property type="molecule type" value="Genomic_DNA"/>
</dbReference>
<evidence type="ECO:0000256" key="5">
    <source>
        <dbReference type="ARBA" id="ARBA00012574"/>
    </source>
</evidence>
<keyword evidence="10" id="KW-0378">Hydrolase</keyword>
<dbReference type="InterPro" id="IPR036005">
    <property type="entry name" value="Creatinase/aminopeptidase-like"/>
</dbReference>
<dbReference type="InterPro" id="IPR033740">
    <property type="entry name" value="Pept_M24B"/>
</dbReference>
<gene>
    <name evidence="19" type="ORF">DL546_002391</name>
</gene>
<dbReference type="STRING" id="177199.A0A420Y520"/>
<evidence type="ECO:0000256" key="3">
    <source>
        <dbReference type="ARBA" id="ARBA00002443"/>
    </source>
</evidence>
<keyword evidence="7" id="KW-0031">Aminopeptidase</keyword>
<dbReference type="PROSITE" id="PS00491">
    <property type="entry name" value="PROLINE_PEPTIDASE"/>
    <property type="match status" value="1"/>
</dbReference>
<dbReference type="InterPro" id="IPR000994">
    <property type="entry name" value="Pept_M24"/>
</dbReference>
<feature type="domain" description="Creatinase N-terminal" evidence="17">
    <location>
        <begin position="66"/>
        <end position="189"/>
    </location>
</feature>
<dbReference type="SUPFAM" id="SSF55920">
    <property type="entry name" value="Creatinase/aminopeptidase"/>
    <property type="match status" value="1"/>
</dbReference>
<protein>
    <recommendedName>
        <fullName evidence="6">Probable Xaa-Pro aminopeptidase P</fullName>
        <ecNumber evidence="5">3.4.11.9</ecNumber>
    </recommendedName>
    <alternativeName>
        <fullName evidence="13">Aminoacylproline aminopeptidase</fullName>
    </alternativeName>
    <alternativeName>
        <fullName evidence="14">Prolidase</fullName>
    </alternativeName>
</protein>
<dbReference type="AlphaFoldDB" id="A0A420Y520"/>
<dbReference type="GO" id="GO:0070006">
    <property type="term" value="F:metalloaminopeptidase activity"/>
    <property type="evidence" value="ECO:0007669"/>
    <property type="project" value="InterPro"/>
</dbReference>
<dbReference type="Pfam" id="PF16188">
    <property type="entry name" value="Peptidase_M24_C"/>
    <property type="match status" value="1"/>
</dbReference>
<comment type="similarity">
    <text evidence="4 15">Belongs to the peptidase M24B family.</text>
</comment>
<evidence type="ECO:0000256" key="2">
    <source>
        <dbReference type="ARBA" id="ARBA00001936"/>
    </source>
</evidence>
<organism evidence="19 20">
    <name type="scientific">Coniochaeta pulveracea</name>
    <dbReference type="NCBI Taxonomy" id="177199"/>
    <lineage>
        <taxon>Eukaryota</taxon>
        <taxon>Fungi</taxon>
        <taxon>Dikarya</taxon>
        <taxon>Ascomycota</taxon>
        <taxon>Pezizomycotina</taxon>
        <taxon>Sordariomycetes</taxon>
        <taxon>Sordariomycetidae</taxon>
        <taxon>Coniochaetales</taxon>
        <taxon>Coniochaetaceae</taxon>
        <taxon>Coniochaeta</taxon>
    </lineage>
</organism>
<evidence type="ECO:0000313" key="20">
    <source>
        <dbReference type="Proteomes" id="UP000275385"/>
    </source>
</evidence>
<evidence type="ECO:0000256" key="14">
    <source>
        <dbReference type="ARBA" id="ARBA00032413"/>
    </source>
</evidence>
<dbReference type="PANTHER" id="PTHR43763:SF6">
    <property type="entry name" value="XAA-PRO AMINOPEPTIDASE 1"/>
    <property type="match status" value="1"/>
</dbReference>
<dbReference type="GO" id="GO:0005737">
    <property type="term" value="C:cytoplasm"/>
    <property type="evidence" value="ECO:0007669"/>
    <property type="project" value="UniProtKB-ARBA"/>
</dbReference>
<evidence type="ECO:0000256" key="4">
    <source>
        <dbReference type="ARBA" id="ARBA00008766"/>
    </source>
</evidence>
<evidence type="ECO:0000259" key="17">
    <source>
        <dbReference type="Pfam" id="PF01321"/>
    </source>
</evidence>
<dbReference type="InterPro" id="IPR050422">
    <property type="entry name" value="X-Pro_aminopeptidase_P"/>
</dbReference>
<reference evidence="19 20" key="1">
    <citation type="submission" date="2018-08" db="EMBL/GenBank/DDBJ databases">
        <title>Draft genome of the lignicolous fungus Coniochaeta pulveracea.</title>
        <authorList>
            <person name="Borstlap C.J."/>
            <person name="De Witt R.N."/>
            <person name="Botha A."/>
            <person name="Volschenk H."/>
        </authorList>
    </citation>
    <scope>NUCLEOTIDE SEQUENCE [LARGE SCALE GENOMIC DNA]</scope>
    <source>
        <strain evidence="19 20">CAB683</strain>
    </source>
</reference>
<comment type="catalytic activity">
    <reaction evidence="1">
        <text>Release of any N-terminal amino acid, including proline, that is linked to proline, even from a dipeptide or tripeptide.</text>
        <dbReference type="EC" id="3.4.11.9"/>
    </reaction>
</comment>
<dbReference type="PANTHER" id="PTHR43763">
    <property type="entry name" value="XAA-PRO AMINOPEPTIDASE 1"/>
    <property type="match status" value="1"/>
</dbReference>
<dbReference type="OrthoDB" id="9995434at2759"/>
<evidence type="ECO:0000256" key="15">
    <source>
        <dbReference type="RuleBase" id="RU000590"/>
    </source>
</evidence>
<evidence type="ECO:0000256" key="10">
    <source>
        <dbReference type="ARBA" id="ARBA00022801"/>
    </source>
</evidence>
<evidence type="ECO:0000256" key="11">
    <source>
        <dbReference type="ARBA" id="ARBA00023049"/>
    </source>
</evidence>
<dbReference type="FunFam" id="3.40.350.10:FF:000010">
    <property type="entry name" value="Probable Xaa-Pro aminopeptidase P"/>
    <property type="match status" value="1"/>
</dbReference>
<evidence type="ECO:0000256" key="6">
    <source>
        <dbReference type="ARBA" id="ARBA00020658"/>
    </source>
</evidence>
<dbReference type="EC" id="3.4.11.9" evidence="5"/>
<dbReference type="GO" id="GO:0006508">
    <property type="term" value="P:proteolysis"/>
    <property type="evidence" value="ECO:0007669"/>
    <property type="project" value="UniProtKB-KW"/>
</dbReference>
<keyword evidence="9 15" id="KW-0479">Metal-binding</keyword>
<keyword evidence="11" id="KW-0482">Metalloprotease</keyword>
<comment type="function">
    <text evidence="3">Catalyzes the removal of a penultimate prolyl residue from the N-termini of peptides.</text>
</comment>
<evidence type="ECO:0000256" key="13">
    <source>
        <dbReference type="ARBA" id="ARBA00030849"/>
    </source>
</evidence>
<evidence type="ECO:0000256" key="1">
    <source>
        <dbReference type="ARBA" id="ARBA00001424"/>
    </source>
</evidence>
<dbReference type="InterPro" id="IPR000587">
    <property type="entry name" value="Creatinase_N"/>
</dbReference>
<dbReference type="Pfam" id="PF00557">
    <property type="entry name" value="Peptidase_M24"/>
    <property type="match status" value="1"/>
</dbReference>